<comment type="subcellular location">
    <subcellularLocation>
        <location evidence="2">Mitochondrion inner membrane</location>
        <topology evidence="2">Single-pass membrane protein</topology>
        <orientation evidence="2">Intermembrane side</orientation>
    </subcellularLocation>
</comment>
<evidence type="ECO:0000313" key="8">
    <source>
        <dbReference type="Proteomes" id="UP000244005"/>
    </source>
</evidence>
<keyword evidence="8" id="KW-1185">Reference proteome</keyword>
<keyword evidence="3 6" id="KW-0812">Transmembrane</keyword>
<dbReference type="PANTHER" id="PTHR21320">
    <property type="entry name" value="CYTOCHROME C OXIDASE ASSEMBLY PROTEIN COX11-RELATED"/>
    <property type="match status" value="1"/>
</dbReference>
<dbReference type="Gramene" id="Mp4g14230.1">
    <property type="protein sequence ID" value="Mp4g14230.1.cds"/>
    <property type="gene ID" value="Mp4g14230"/>
</dbReference>
<dbReference type="AlphaFoldDB" id="A0A2R6WP31"/>
<evidence type="ECO:0000256" key="1">
    <source>
        <dbReference type="ARBA" id="ARBA00004007"/>
    </source>
</evidence>
<protein>
    <submittedName>
        <fullName evidence="7">Uncharacterized protein</fullName>
    </submittedName>
</protein>
<dbReference type="InterPro" id="IPR023471">
    <property type="entry name" value="CtaG/Cox11_dom_sf"/>
</dbReference>
<evidence type="ECO:0000313" key="7">
    <source>
        <dbReference type="EMBL" id="PTQ35596.1"/>
    </source>
</evidence>
<dbReference type="EMBL" id="KZ772742">
    <property type="protein sequence ID" value="PTQ35596.1"/>
    <property type="molecule type" value="Genomic_DNA"/>
</dbReference>
<dbReference type="GO" id="GO:0005743">
    <property type="term" value="C:mitochondrial inner membrane"/>
    <property type="evidence" value="ECO:0000318"/>
    <property type="project" value="GO_Central"/>
</dbReference>
<dbReference type="NCBIfam" id="NF003465">
    <property type="entry name" value="PRK05089.1"/>
    <property type="match status" value="1"/>
</dbReference>
<evidence type="ECO:0000256" key="5">
    <source>
        <dbReference type="ARBA" id="ARBA00023136"/>
    </source>
</evidence>
<keyword evidence="5 6" id="KW-0472">Membrane</keyword>
<evidence type="ECO:0000256" key="4">
    <source>
        <dbReference type="ARBA" id="ARBA00022989"/>
    </source>
</evidence>
<dbReference type="GO" id="GO:0009846">
    <property type="term" value="P:pollen germination"/>
    <property type="evidence" value="ECO:0007669"/>
    <property type="project" value="EnsemblPlants"/>
</dbReference>
<dbReference type="PANTHER" id="PTHR21320:SF3">
    <property type="entry name" value="CYTOCHROME C OXIDASE ASSEMBLY PROTEIN COX11, MITOCHONDRIAL-RELATED"/>
    <property type="match status" value="1"/>
</dbReference>
<dbReference type="GO" id="GO:0010101">
    <property type="term" value="P:post-embryonic root morphogenesis"/>
    <property type="evidence" value="ECO:0007669"/>
    <property type="project" value="EnsemblPlants"/>
</dbReference>
<dbReference type="SUPFAM" id="SSF110111">
    <property type="entry name" value="Ctag/Cox11"/>
    <property type="match status" value="1"/>
</dbReference>
<evidence type="ECO:0000256" key="2">
    <source>
        <dbReference type="ARBA" id="ARBA00004243"/>
    </source>
</evidence>
<keyword evidence="4 6" id="KW-1133">Transmembrane helix</keyword>
<gene>
    <name evidence="7" type="ORF">MARPO_0070s0059</name>
</gene>
<sequence>MSGRYGIVATRICSSIRRGLANRNSSVADYDSFRNLTPIRPRRSQGSLENQILGFRGIGTVASGSPTVPSASYNGCLDQFRKAELLRCRFRSEGFNPFSVSNRIILCGVGGPASSFSSESQTGRAPAGSDGLRGRYSSAELLERKVRKAGSDRSQNMLMYLLAMVVGVVGVTYASVPLYRRFCQATGYGGTTQRRETVEEKVARHGSEDTAAARELVVSFNADVADSMPWKFTPCQRQVKVRPGQSTLVFYTAENTSSEAITGVSTYNVAPMQAGVYFNKIQCFCFEEQRLRAGEKIDMPVLFYIDPEFAEDPKMDNINSLILSYTFFKVEEEEDEE</sequence>
<dbReference type="GO" id="GO:0005507">
    <property type="term" value="F:copper ion binding"/>
    <property type="evidence" value="ECO:0007669"/>
    <property type="project" value="InterPro"/>
</dbReference>
<dbReference type="InterPro" id="IPR007533">
    <property type="entry name" value="Cyt_c_oxidase_assmbl_CtaG"/>
</dbReference>
<dbReference type="Gene3D" id="2.60.370.10">
    <property type="entry name" value="Ctag/Cox11"/>
    <property type="match status" value="1"/>
</dbReference>
<dbReference type="Proteomes" id="UP000244005">
    <property type="component" value="Unassembled WGS sequence"/>
</dbReference>
<comment type="function">
    <text evidence="1">Exerts its effect at some terminal stage of cytochrome c oxidase synthesis, probably by being involved in the insertion of the copper B into subunit I.</text>
</comment>
<dbReference type="Pfam" id="PF04442">
    <property type="entry name" value="CtaG_Cox11"/>
    <property type="match status" value="1"/>
</dbReference>
<dbReference type="HAMAP" id="MF_00155">
    <property type="entry name" value="CtaG"/>
    <property type="match status" value="1"/>
</dbReference>
<dbReference type="GO" id="GO:0033617">
    <property type="term" value="P:mitochondrial respiratory chain complex IV assembly"/>
    <property type="evidence" value="ECO:0007669"/>
    <property type="project" value="EnsemblPlants"/>
</dbReference>
<name>A0A2R6WP31_MARPO</name>
<dbReference type="FunFam" id="2.60.370.10:FF:000001">
    <property type="entry name" value="COX11 cytochrome c oxidase assembly homolog"/>
    <property type="match status" value="1"/>
</dbReference>
<reference evidence="8" key="1">
    <citation type="journal article" date="2017" name="Cell">
        <title>Insights into land plant evolution garnered from the Marchantia polymorpha genome.</title>
        <authorList>
            <person name="Bowman J.L."/>
            <person name="Kohchi T."/>
            <person name="Yamato K.T."/>
            <person name="Jenkins J."/>
            <person name="Shu S."/>
            <person name="Ishizaki K."/>
            <person name="Yamaoka S."/>
            <person name="Nishihama R."/>
            <person name="Nakamura Y."/>
            <person name="Berger F."/>
            <person name="Adam C."/>
            <person name="Aki S.S."/>
            <person name="Althoff F."/>
            <person name="Araki T."/>
            <person name="Arteaga-Vazquez M.A."/>
            <person name="Balasubrmanian S."/>
            <person name="Barry K."/>
            <person name="Bauer D."/>
            <person name="Boehm C.R."/>
            <person name="Briginshaw L."/>
            <person name="Caballero-Perez J."/>
            <person name="Catarino B."/>
            <person name="Chen F."/>
            <person name="Chiyoda S."/>
            <person name="Chovatia M."/>
            <person name="Davies K.M."/>
            <person name="Delmans M."/>
            <person name="Demura T."/>
            <person name="Dierschke T."/>
            <person name="Dolan L."/>
            <person name="Dorantes-Acosta A.E."/>
            <person name="Eklund D.M."/>
            <person name="Florent S.N."/>
            <person name="Flores-Sandoval E."/>
            <person name="Fujiyama A."/>
            <person name="Fukuzawa H."/>
            <person name="Galik B."/>
            <person name="Grimanelli D."/>
            <person name="Grimwood J."/>
            <person name="Grossniklaus U."/>
            <person name="Hamada T."/>
            <person name="Haseloff J."/>
            <person name="Hetherington A.J."/>
            <person name="Higo A."/>
            <person name="Hirakawa Y."/>
            <person name="Hundley H.N."/>
            <person name="Ikeda Y."/>
            <person name="Inoue K."/>
            <person name="Inoue S.I."/>
            <person name="Ishida S."/>
            <person name="Jia Q."/>
            <person name="Kakita M."/>
            <person name="Kanazawa T."/>
            <person name="Kawai Y."/>
            <person name="Kawashima T."/>
            <person name="Kennedy M."/>
            <person name="Kinose K."/>
            <person name="Kinoshita T."/>
            <person name="Kohara Y."/>
            <person name="Koide E."/>
            <person name="Komatsu K."/>
            <person name="Kopischke S."/>
            <person name="Kubo M."/>
            <person name="Kyozuka J."/>
            <person name="Lagercrantz U."/>
            <person name="Lin S.S."/>
            <person name="Lindquist E."/>
            <person name="Lipzen A.M."/>
            <person name="Lu C.W."/>
            <person name="De Luna E."/>
            <person name="Martienssen R.A."/>
            <person name="Minamino N."/>
            <person name="Mizutani M."/>
            <person name="Mizutani M."/>
            <person name="Mochizuki N."/>
            <person name="Monte I."/>
            <person name="Mosher R."/>
            <person name="Nagasaki H."/>
            <person name="Nakagami H."/>
            <person name="Naramoto S."/>
            <person name="Nishitani K."/>
            <person name="Ohtani M."/>
            <person name="Okamoto T."/>
            <person name="Okumura M."/>
            <person name="Phillips J."/>
            <person name="Pollak B."/>
            <person name="Reinders A."/>
            <person name="Rovekamp M."/>
            <person name="Sano R."/>
            <person name="Sawa S."/>
            <person name="Schmid M.W."/>
            <person name="Shirakawa M."/>
            <person name="Solano R."/>
            <person name="Spunde A."/>
            <person name="Suetsugu N."/>
            <person name="Sugano S."/>
            <person name="Sugiyama A."/>
            <person name="Sun R."/>
            <person name="Suzuki Y."/>
            <person name="Takenaka M."/>
            <person name="Takezawa D."/>
            <person name="Tomogane H."/>
            <person name="Tsuzuki M."/>
            <person name="Ueda T."/>
            <person name="Umeda M."/>
            <person name="Ward J.M."/>
            <person name="Watanabe Y."/>
            <person name="Yazaki K."/>
            <person name="Yokoyama R."/>
            <person name="Yoshitake Y."/>
            <person name="Yotsui I."/>
            <person name="Zachgo S."/>
            <person name="Schmutz J."/>
        </authorList>
    </citation>
    <scope>NUCLEOTIDE SEQUENCE [LARGE SCALE GENOMIC DNA]</scope>
    <source>
        <strain evidence="8">Tak-1</strain>
    </source>
</reference>
<accession>A0A2R6WP31</accession>
<proteinExistence type="inferred from homology"/>
<evidence type="ECO:0000256" key="6">
    <source>
        <dbReference type="SAM" id="Phobius"/>
    </source>
</evidence>
<dbReference type="GO" id="GO:0042803">
    <property type="term" value="F:protein homodimerization activity"/>
    <property type="evidence" value="ECO:0007669"/>
    <property type="project" value="EnsemblPlants"/>
</dbReference>
<dbReference type="OrthoDB" id="1704689at2759"/>
<organism evidence="7 8">
    <name type="scientific">Marchantia polymorpha</name>
    <name type="common">Common liverwort</name>
    <name type="synonym">Marchantia aquatica</name>
    <dbReference type="NCBI Taxonomy" id="3197"/>
    <lineage>
        <taxon>Eukaryota</taxon>
        <taxon>Viridiplantae</taxon>
        <taxon>Streptophyta</taxon>
        <taxon>Embryophyta</taxon>
        <taxon>Marchantiophyta</taxon>
        <taxon>Marchantiopsida</taxon>
        <taxon>Marchantiidae</taxon>
        <taxon>Marchantiales</taxon>
        <taxon>Marchantiaceae</taxon>
        <taxon>Marchantia</taxon>
    </lineage>
</organism>
<feature type="transmembrane region" description="Helical" evidence="6">
    <location>
        <begin position="157"/>
        <end position="176"/>
    </location>
</feature>
<evidence type="ECO:0000256" key="3">
    <source>
        <dbReference type="ARBA" id="ARBA00022692"/>
    </source>
</evidence>